<keyword evidence="2" id="KW-0812">Transmembrane</keyword>
<sequence>MSLLSFLRVIGIIIALILIGGLTFLYGFAYKIYDQPGLKSDLHNLHSFFPAHPSHAGEPLGAGFAVAPLPTMKFLFLGVDSRNGEQARADTIMVAIVNPKKQEIHILPIPRDTFVQVPGYGFTKINHAMFYGGVPLIKETVSRFLSEPIDYTIVVDFEGFKRVVDEMGGIHIFVEKNMDYDDPTDGTHIHLHRGEQVLNGKQALDYSRFRHDAEADTGRMRRQQQVIRAMIQEGKSMEYWPKWFNITQILGDHVKTDVPPITLIRLTKEFVSGLTPEKIQTESIQGVNRIHGYDGLWYFFVTQEERKRLHDWVERWTRGNETE</sequence>
<accession>A0AAV4LCQ5</accession>
<dbReference type="PANTHER" id="PTHR33392:SF6">
    <property type="entry name" value="POLYISOPRENYL-TEICHOIC ACID--PEPTIDOGLYCAN TEICHOIC ACID TRANSFERASE TAGU"/>
    <property type="match status" value="1"/>
</dbReference>
<feature type="transmembrane region" description="Helical" evidence="2">
    <location>
        <begin position="6"/>
        <end position="29"/>
    </location>
</feature>
<dbReference type="RefSeq" id="WP_282198766.1">
    <property type="nucleotide sequence ID" value="NZ_BOQE01000001.1"/>
</dbReference>
<name>A0AAV4LCQ5_9BACL</name>
<evidence type="ECO:0000256" key="2">
    <source>
        <dbReference type="SAM" id="Phobius"/>
    </source>
</evidence>
<dbReference type="Gene3D" id="3.40.630.190">
    <property type="entry name" value="LCP protein"/>
    <property type="match status" value="1"/>
</dbReference>
<gene>
    <name evidence="4" type="ORF">DNHGIG_11250</name>
</gene>
<comment type="caution">
    <text evidence="4">The sequence shown here is derived from an EMBL/GenBank/DDBJ whole genome shotgun (WGS) entry which is preliminary data.</text>
</comment>
<keyword evidence="2" id="KW-0472">Membrane</keyword>
<proteinExistence type="inferred from homology"/>
<evidence type="ECO:0000313" key="4">
    <source>
        <dbReference type="EMBL" id="GIM45576.1"/>
    </source>
</evidence>
<dbReference type="AlphaFoldDB" id="A0AAV4LCQ5"/>
<evidence type="ECO:0000313" key="5">
    <source>
        <dbReference type="Proteomes" id="UP001057291"/>
    </source>
</evidence>
<reference evidence="4" key="1">
    <citation type="journal article" date="2023" name="Int. J. Syst. Evol. Microbiol.">
        <title>Collibacillus ludicampi gen. nov., sp. nov., a new soil bacterium of the family Alicyclobacillaceae.</title>
        <authorList>
            <person name="Jojima T."/>
            <person name="Ioku Y."/>
            <person name="Fukuta Y."/>
            <person name="Shirasaka N."/>
            <person name="Matsumura Y."/>
            <person name="Mori M."/>
        </authorList>
    </citation>
    <scope>NUCLEOTIDE SEQUENCE</scope>
    <source>
        <strain evidence="4">TP075</strain>
    </source>
</reference>
<evidence type="ECO:0000259" key="3">
    <source>
        <dbReference type="Pfam" id="PF03816"/>
    </source>
</evidence>
<dbReference type="InterPro" id="IPR004474">
    <property type="entry name" value="LytR_CpsA_psr"/>
</dbReference>
<keyword evidence="5" id="KW-1185">Reference proteome</keyword>
<evidence type="ECO:0000256" key="1">
    <source>
        <dbReference type="ARBA" id="ARBA00006068"/>
    </source>
</evidence>
<feature type="domain" description="Cell envelope-related transcriptional attenuator" evidence="3">
    <location>
        <begin position="88"/>
        <end position="235"/>
    </location>
</feature>
<dbReference type="InterPro" id="IPR050922">
    <property type="entry name" value="LytR/CpsA/Psr_CW_biosynth"/>
</dbReference>
<dbReference type="EMBL" id="BOQE01000001">
    <property type="protein sequence ID" value="GIM45576.1"/>
    <property type="molecule type" value="Genomic_DNA"/>
</dbReference>
<protein>
    <recommendedName>
        <fullName evidence="3">Cell envelope-related transcriptional attenuator domain-containing protein</fullName>
    </recommendedName>
</protein>
<keyword evidence="2" id="KW-1133">Transmembrane helix</keyword>
<dbReference type="Pfam" id="PF03816">
    <property type="entry name" value="LytR_cpsA_psr"/>
    <property type="match status" value="1"/>
</dbReference>
<organism evidence="4 5">
    <name type="scientific">Collibacillus ludicampi</name>
    <dbReference type="NCBI Taxonomy" id="2771369"/>
    <lineage>
        <taxon>Bacteria</taxon>
        <taxon>Bacillati</taxon>
        <taxon>Bacillota</taxon>
        <taxon>Bacilli</taxon>
        <taxon>Bacillales</taxon>
        <taxon>Alicyclobacillaceae</taxon>
        <taxon>Collibacillus</taxon>
    </lineage>
</organism>
<comment type="similarity">
    <text evidence="1">Belongs to the LytR/CpsA/Psr (LCP) family.</text>
</comment>
<dbReference type="PANTHER" id="PTHR33392">
    <property type="entry name" value="POLYISOPRENYL-TEICHOIC ACID--PEPTIDOGLYCAN TEICHOIC ACID TRANSFERASE TAGU"/>
    <property type="match status" value="1"/>
</dbReference>
<dbReference type="NCBIfam" id="TIGR00350">
    <property type="entry name" value="lytR_cpsA_psr"/>
    <property type="match status" value="1"/>
</dbReference>
<dbReference type="Proteomes" id="UP001057291">
    <property type="component" value="Unassembled WGS sequence"/>
</dbReference>